<dbReference type="AlphaFoldDB" id="A0A841CC30"/>
<sequence length="427" mass="42772">MPLRRTAAVVAVALSALAASAVLAVPGHAGPVTARPAEAAAGWLARQLVDGERFETVIDPDTFPDQGLTIDALLAFDAAGVAQDNAAKALAWLAQPEVIGSYVTDEEGSQYAGSYAKLALAVLAQSEDPTAFGGVDLIAGLTALQAPSGRFTDKTSYPSDLTNNFSQSIAVIALERHGSAPRAAVDFLAGSACPDGGFPLKFAQPTCTSQVDATAMAVQALLAADRPAVAAKGVAWLADHQLADGGFPDNGLPGDQGTTSNANSTGLAAQALRVGGRGDVADTAVAYLTKLQVGCSHGPTTGAIAYDAKGFNAGNATRATAQAILGLVGVSLAEVSSAGDRPAAPVLDCPTTTTTTTTTTATTEPSTSDTTTTTTAAGVVVSGAGDLARTGVPVGPALWIGTLLLVAGALAIALGHKRTTTVKEKQR</sequence>
<dbReference type="Proteomes" id="UP000547510">
    <property type="component" value="Unassembled WGS sequence"/>
</dbReference>
<dbReference type="Gene3D" id="1.50.10.20">
    <property type="match status" value="1"/>
</dbReference>
<feature type="chain" id="PRO_5038592198" description="Prenyltransferase/squalene oxidase-like repeat protein" evidence="3">
    <location>
        <begin position="25"/>
        <end position="427"/>
    </location>
</feature>
<evidence type="ECO:0000313" key="4">
    <source>
        <dbReference type="EMBL" id="MBB5953565.1"/>
    </source>
</evidence>
<evidence type="ECO:0000256" key="1">
    <source>
        <dbReference type="SAM" id="MobiDB-lite"/>
    </source>
</evidence>
<comment type="caution">
    <text evidence="4">The sequence shown here is derived from an EMBL/GenBank/DDBJ whole genome shotgun (WGS) entry which is preliminary data.</text>
</comment>
<evidence type="ECO:0008006" key="6">
    <source>
        <dbReference type="Google" id="ProtNLM"/>
    </source>
</evidence>
<dbReference type="SUPFAM" id="SSF48239">
    <property type="entry name" value="Terpenoid cyclases/Protein prenyltransferases"/>
    <property type="match status" value="1"/>
</dbReference>
<feature type="transmembrane region" description="Helical" evidence="2">
    <location>
        <begin position="397"/>
        <end position="415"/>
    </location>
</feature>
<dbReference type="CDD" id="cd00688">
    <property type="entry name" value="ISOPREN_C2_like"/>
    <property type="match status" value="1"/>
</dbReference>
<keyword evidence="2" id="KW-0472">Membrane</keyword>
<keyword evidence="2" id="KW-0812">Transmembrane</keyword>
<reference evidence="4 5" key="1">
    <citation type="submission" date="2020-08" db="EMBL/GenBank/DDBJ databases">
        <title>Genomic Encyclopedia of Type Strains, Phase III (KMG-III): the genomes of soil and plant-associated and newly described type strains.</title>
        <authorList>
            <person name="Whitman W."/>
        </authorList>
    </citation>
    <scope>NUCLEOTIDE SEQUENCE [LARGE SCALE GENOMIC DNA]</scope>
    <source>
        <strain evidence="4 5">CECT 8640</strain>
    </source>
</reference>
<keyword evidence="3" id="KW-0732">Signal</keyword>
<feature type="compositionally biased region" description="Low complexity" evidence="1">
    <location>
        <begin position="350"/>
        <end position="374"/>
    </location>
</feature>
<protein>
    <recommendedName>
        <fullName evidence="6">Prenyltransferase/squalene oxidase-like repeat protein</fullName>
    </recommendedName>
</protein>
<evidence type="ECO:0000313" key="5">
    <source>
        <dbReference type="Proteomes" id="UP000547510"/>
    </source>
</evidence>
<gene>
    <name evidence="4" type="ORF">FHS29_000135</name>
</gene>
<keyword evidence="2" id="KW-1133">Transmembrane helix</keyword>
<proteinExistence type="predicted"/>
<organism evidence="4 5">
    <name type="scientific">Saccharothrix tamanrassetensis</name>
    <dbReference type="NCBI Taxonomy" id="1051531"/>
    <lineage>
        <taxon>Bacteria</taxon>
        <taxon>Bacillati</taxon>
        <taxon>Actinomycetota</taxon>
        <taxon>Actinomycetes</taxon>
        <taxon>Pseudonocardiales</taxon>
        <taxon>Pseudonocardiaceae</taxon>
        <taxon>Saccharothrix</taxon>
    </lineage>
</organism>
<dbReference type="RefSeq" id="WP_184687218.1">
    <property type="nucleotide sequence ID" value="NZ_JACHJN010000001.1"/>
</dbReference>
<evidence type="ECO:0000256" key="3">
    <source>
        <dbReference type="SAM" id="SignalP"/>
    </source>
</evidence>
<keyword evidence="5" id="KW-1185">Reference proteome</keyword>
<dbReference type="InterPro" id="IPR008930">
    <property type="entry name" value="Terpenoid_cyclase/PrenylTrfase"/>
</dbReference>
<dbReference type="EMBL" id="JACHJN010000001">
    <property type="protein sequence ID" value="MBB5953565.1"/>
    <property type="molecule type" value="Genomic_DNA"/>
</dbReference>
<accession>A0A841CC30</accession>
<name>A0A841CC30_9PSEU</name>
<feature type="region of interest" description="Disordered" evidence="1">
    <location>
        <begin position="340"/>
        <end position="374"/>
    </location>
</feature>
<feature type="signal peptide" evidence="3">
    <location>
        <begin position="1"/>
        <end position="24"/>
    </location>
</feature>
<evidence type="ECO:0000256" key="2">
    <source>
        <dbReference type="SAM" id="Phobius"/>
    </source>
</evidence>